<name>K4QW35_STRDJ</name>
<accession>K4QW35</accession>
<evidence type="ECO:0000313" key="4">
    <source>
        <dbReference type="Proteomes" id="UP000008043"/>
    </source>
</evidence>
<dbReference type="SUPFAM" id="SSF49785">
    <property type="entry name" value="Galactose-binding domain-like"/>
    <property type="match status" value="1"/>
</dbReference>
<keyword evidence="4" id="KW-1185">Reference proteome</keyword>
<dbReference type="STRING" id="1214101.BN159_0656"/>
<dbReference type="EMBL" id="HE971709">
    <property type="protein sequence ID" value="CCK25035.1"/>
    <property type="molecule type" value="Genomic_DNA"/>
</dbReference>
<dbReference type="Gene3D" id="2.60.120.260">
    <property type="entry name" value="Galactose-binding domain-like"/>
    <property type="match status" value="1"/>
</dbReference>
<keyword evidence="2" id="KW-0732">Signal</keyword>
<dbReference type="KEGG" id="sdv:BN159_0656"/>
<evidence type="ECO:0000313" key="3">
    <source>
        <dbReference type="EMBL" id="CCK25035.1"/>
    </source>
</evidence>
<dbReference type="HOGENOM" id="CLU_1509725_0_0_11"/>
<reference evidence="3 4" key="1">
    <citation type="journal article" date="2012" name="J. Bacteriol.">
        <title>Genome sequence of the bacterium Streptomyces davawensis JCM 4913 and heterologous production of the unique antibiotic roseoflavin.</title>
        <authorList>
            <person name="Jankowitsch F."/>
            <person name="Schwarz J."/>
            <person name="Ruckert C."/>
            <person name="Gust B."/>
            <person name="Szczepanowski R."/>
            <person name="Blom J."/>
            <person name="Pelzer S."/>
            <person name="Kalinowski J."/>
            <person name="Mack M."/>
        </authorList>
    </citation>
    <scope>NUCLEOTIDE SEQUENCE [LARGE SCALE GENOMIC DNA]</scope>
    <source>
        <strain evidence="4">DSM 101723 / JCM 4913 / KCC S-0913 / 768</strain>
    </source>
</reference>
<feature type="signal peptide" evidence="2">
    <location>
        <begin position="1"/>
        <end position="43"/>
    </location>
</feature>
<dbReference type="Proteomes" id="UP000008043">
    <property type="component" value="Chromosome"/>
</dbReference>
<organism evidence="3 4">
    <name type="scientific">Streptomyces davaonensis (strain DSM 101723 / JCM 4913 / KCC S-0913 / 768)</name>
    <dbReference type="NCBI Taxonomy" id="1214101"/>
    <lineage>
        <taxon>Bacteria</taxon>
        <taxon>Bacillati</taxon>
        <taxon>Actinomycetota</taxon>
        <taxon>Actinomycetes</taxon>
        <taxon>Kitasatosporales</taxon>
        <taxon>Streptomycetaceae</taxon>
        <taxon>Streptomyces</taxon>
    </lineage>
</organism>
<protein>
    <submittedName>
        <fullName evidence="3">Putative secreted protein</fullName>
    </submittedName>
</protein>
<feature type="chain" id="PRO_5003879642" evidence="2">
    <location>
        <begin position="44"/>
        <end position="178"/>
    </location>
</feature>
<feature type="compositionally biased region" description="Polar residues" evidence="1">
    <location>
        <begin position="131"/>
        <end position="146"/>
    </location>
</feature>
<gene>
    <name evidence="3" type="ORF">BN159_0656</name>
</gene>
<evidence type="ECO:0000256" key="1">
    <source>
        <dbReference type="SAM" id="MobiDB-lite"/>
    </source>
</evidence>
<dbReference type="PATRIC" id="fig|1214101.3.peg.665"/>
<dbReference type="eggNOG" id="COG3250">
    <property type="taxonomic scope" value="Bacteria"/>
</dbReference>
<evidence type="ECO:0000256" key="2">
    <source>
        <dbReference type="SAM" id="SignalP"/>
    </source>
</evidence>
<dbReference type="InterPro" id="IPR008979">
    <property type="entry name" value="Galactose-bd-like_sf"/>
</dbReference>
<dbReference type="AlphaFoldDB" id="K4QW35"/>
<sequence length="178" mass="19115">MRRVPARHGPLAWLRRPVRRATTALAVLALAGTALTATGTAAAAPQAWTPKPSPMTTPWTNQVPTDHPLPEYPRPQLTRPDWANLNGIWDFAVTPADAGQPASFTEQIRVPFVAESALSGIQRKITQNWSASTSRWSRNAGSTGPTGSACWSGRTCRPWTCAPPTARPASSGRPRTTA</sequence>
<proteinExistence type="predicted"/>
<feature type="region of interest" description="Disordered" evidence="1">
    <location>
        <begin position="131"/>
        <end position="154"/>
    </location>
</feature>